<organism evidence="1 2">
    <name type="scientific">Sorghum bicolor</name>
    <name type="common">Sorghum</name>
    <name type="synonym">Sorghum vulgare</name>
    <dbReference type="NCBI Taxonomy" id="4558"/>
    <lineage>
        <taxon>Eukaryota</taxon>
        <taxon>Viridiplantae</taxon>
        <taxon>Streptophyta</taxon>
        <taxon>Embryophyta</taxon>
        <taxon>Tracheophyta</taxon>
        <taxon>Spermatophyta</taxon>
        <taxon>Magnoliopsida</taxon>
        <taxon>Liliopsida</taxon>
        <taxon>Poales</taxon>
        <taxon>Poaceae</taxon>
        <taxon>PACMAD clade</taxon>
        <taxon>Panicoideae</taxon>
        <taxon>Andropogonodae</taxon>
        <taxon>Andropogoneae</taxon>
        <taxon>Sorghinae</taxon>
        <taxon>Sorghum</taxon>
    </lineage>
</organism>
<protein>
    <submittedName>
        <fullName evidence="1">Uncharacterized protein</fullName>
    </submittedName>
</protein>
<dbReference type="EMBL" id="CM000765">
    <property type="protein sequence ID" value="OQU81051.1"/>
    <property type="molecule type" value="Genomic_DNA"/>
</dbReference>
<dbReference type="Proteomes" id="UP000000768">
    <property type="component" value="Chromosome 6"/>
</dbReference>
<reference evidence="1 2" key="1">
    <citation type="journal article" date="2009" name="Nature">
        <title>The Sorghum bicolor genome and the diversification of grasses.</title>
        <authorList>
            <person name="Paterson A.H."/>
            <person name="Bowers J.E."/>
            <person name="Bruggmann R."/>
            <person name="Dubchak I."/>
            <person name="Grimwood J."/>
            <person name="Gundlach H."/>
            <person name="Haberer G."/>
            <person name="Hellsten U."/>
            <person name="Mitros T."/>
            <person name="Poliakov A."/>
            <person name="Schmutz J."/>
            <person name="Spannagl M."/>
            <person name="Tang H."/>
            <person name="Wang X."/>
            <person name="Wicker T."/>
            <person name="Bharti A.K."/>
            <person name="Chapman J."/>
            <person name="Feltus F.A."/>
            <person name="Gowik U."/>
            <person name="Grigoriev I.V."/>
            <person name="Lyons E."/>
            <person name="Maher C.A."/>
            <person name="Martis M."/>
            <person name="Narechania A."/>
            <person name="Otillar R.P."/>
            <person name="Penning B.W."/>
            <person name="Salamov A.A."/>
            <person name="Wang Y."/>
            <person name="Zhang L."/>
            <person name="Carpita N.C."/>
            <person name="Freeling M."/>
            <person name="Gingle A.R."/>
            <person name="Hash C.T."/>
            <person name="Keller B."/>
            <person name="Klein P."/>
            <person name="Kresovich S."/>
            <person name="McCann M.C."/>
            <person name="Ming R."/>
            <person name="Peterson D.G."/>
            <person name="Mehboob-ur-Rahman"/>
            <person name="Ware D."/>
            <person name="Westhoff P."/>
            <person name="Mayer K.F."/>
            <person name="Messing J."/>
            <person name="Rokhsar D.S."/>
        </authorList>
    </citation>
    <scope>NUCLEOTIDE SEQUENCE [LARGE SCALE GENOMIC DNA]</scope>
    <source>
        <strain evidence="2">cv. BTx623</strain>
    </source>
</reference>
<keyword evidence="2" id="KW-1185">Reference proteome</keyword>
<dbReference type="AlphaFoldDB" id="A0A1Z5RC41"/>
<evidence type="ECO:0000313" key="2">
    <source>
        <dbReference type="Proteomes" id="UP000000768"/>
    </source>
</evidence>
<name>A0A1Z5RC41_SORBI</name>
<sequence length="101" mass="11596">MFGFKWEQLPSEDRSSHMLAGVDDYSFYCQGATRSLQGGTGETMQNQRTQRMSRVAERHIRLCSSRSWVSLHRKPTICRVQNALPGSFYRAPDKGLLCRII</sequence>
<reference evidence="2" key="2">
    <citation type="journal article" date="2018" name="Plant J.">
        <title>The Sorghum bicolor reference genome: improved assembly, gene annotations, a transcriptome atlas, and signatures of genome organization.</title>
        <authorList>
            <person name="McCormick R.F."/>
            <person name="Truong S.K."/>
            <person name="Sreedasyam A."/>
            <person name="Jenkins J."/>
            <person name="Shu S."/>
            <person name="Sims D."/>
            <person name="Kennedy M."/>
            <person name="Amirebrahimi M."/>
            <person name="Weers B.D."/>
            <person name="McKinley B."/>
            <person name="Mattison A."/>
            <person name="Morishige D.T."/>
            <person name="Grimwood J."/>
            <person name="Schmutz J."/>
            <person name="Mullet J.E."/>
        </authorList>
    </citation>
    <scope>NUCLEOTIDE SEQUENCE [LARGE SCALE GENOMIC DNA]</scope>
    <source>
        <strain evidence="2">cv. BTx623</strain>
    </source>
</reference>
<accession>A0A1Z5RC41</accession>
<proteinExistence type="predicted"/>
<dbReference type="Gramene" id="OQU81051">
    <property type="protein sequence ID" value="OQU81051"/>
    <property type="gene ID" value="SORBI_3006G003901"/>
</dbReference>
<gene>
    <name evidence="1" type="ORF">SORBI_3006G003901</name>
</gene>
<dbReference type="InParanoid" id="A0A1Z5RC41"/>
<evidence type="ECO:0000313" key="1">
    <source>
        <dbReference type="EMBL" id="OQU81051.1"/>
    </source>
</evidence>